<dbReference type="InterPro" id="IPR045110">
    <property type="entry name" value="XMAP215"/>
</dbReference>
<dbReference type="GO" id="GO:0046785">
    <property type="term" value="P:microtubule polymerization"/>
    <property type="evidence" value="ECO:0007669"/>
    <property type="project" value="InterPro"/>
</dbReference>
<dbReference type="OrthoDB" id="205662at2759"/>
<name>A0A7R8ZVS1_9CRUS</name>
<feature type="non-terminal residue" evidence="1">
    <location>
        <position position="177"/>
    </location>
</feature>
<protein>
    <submittedName>
        <fullName evidence="1">Uncharacterized protein</fullName>
    </submittedName>
</protein>
<dbReference type="GO" id="GO:0007051">
    <property type="term" value="P:spindle organization"/>
    <property type="evidence" value="ECO:0007669"/>
    <property type="project" value="InterPro"/>
</dbReference>
<dbReference type="GO" id="GO:0061863">
    <property type="term" value="F:microtubule plus end polymerase"/>
    <property type="evidence" value="ECO:0007669"/>
    <property type="project" value="InterPro"/>
</dbReference>
<sequence length="177" mass="20262">MEALKMAKVKEYCEKAELKFRAPPPPLAVNNLKGQRFLDEKKLKILKWQFQNGPREDLVDQLKELLQAASINQTLQAQMFHENFRYHLEALETLIGDLSGNVAGLIANLDLVLKWLTIRFYDKNTSVILRGLEYLELAFSCLAEQEYLLADPERAAFVPHLVIKLGDPKVPVRLGCR</sequence>
<accession>A0A7R8ZVS1</accession>
<gene>
    <name evidence="1" type="ORF">CTOB1V02_LOCUS16555</name>
</gene>
<dbReference type="AlphaFoldDB" id="A0A7R8ZVS1"/>
<dbReference type="InterPro" id="IPR011989">
    <property type="entry name" value="ARM-like"/>
</dbReference>
<evidence type="ECO:0000313" key="1">
    <source>
        <dbReference type="EMBL" id="CAD7238740.1"/>
    </source>
</evidence>
<dbReference type="Gene3D" id="1.25.10.10">
    <property type="entry name" value="Leucine-rich Repeat Variant"/>
    <property type="match status" value="1"/>
</dbReference>
<dbReference type="GO" id="GO:0051010">
    <property type="term" value="F:microtubule plus-end binding"/>
    <property type="evidence" value="ECO:0007669"/>
    <property type="project" value="InterPro"/>
</dbReference>
<organism evidence="1">
    <name type="scientific">Cyprideis torosa</name>
    <dbReference type="NCBI Taxonomy" id="163714"/>
    <lineage>
        <taxon>Eukaryota</taxon>
        <taxon>Metazoa</taxon>
        <taxon>Ecdysozoa</taxon>
        <taxon>Arthropoda</taxon>
        <taxon>Crustacea</taxon>
        <taxon>Oligostraca</taxon>
        <taxon>Ostracoda</taxon>
        <taxon>Podocopa</taxon>
        <taxon>Podocopida</taxon>
        <taxon>Cytherocopina</taxon>
        <taxon>Cytheroidea</taxon>
        <taxon>Cytherideidae</taxon>
        <taxon>Cyprideis</taxon>
    </lineage>
</organism>
<reference evidence="1" key="1">
    <citation type="submission" date="2020-11" db="EMBL/GenBank/DDBJ databases">
        <authorList>
            <person name="Tran Van P."/>
        </authorList>
    </citation>
    <scope>NUCLEOTIDE SEQUENCE</scope>
</reference>
<dbReference type="PANTHER" id="PTHR12609">
    <property type="entry name" value="MICROTUBULE ASSOCIATED PROTEIN XMAP215"/>
    <property type="match status" value="1"/>
</dbReference>
<dbReference type="EMBL" id="OB707573">
    <property type="protein sequence ID" value="CAD7238740.1"/>
    <property type="molecule type" value="Genomic_DNA"/>
</dbReference>
<dbReference type="GO" id="GO:0030951">
    <property type="term" value="P:establishment or maintenance of microtubule cytoskeleton polarity"/>
    <property type="evidence" value="ECO:0007669"/>
    <property type="project" value="InterPro"/>
</dbReference>
<proteinExistence type="predicted"/>